<dbReference type="PANTHER" id="PTHR42847:SF4">
    <property type="entry name" value="ALKANESULFONATE MONOOXYGENASE-RELATED"/>
    <property type="match status" value="1"/>
</dbReference>
<dbReference type="GO" id="GO:0008726">
    <property type="term" value="F:alkanesulfonate monooxygenase activity"/>
    <property type="evidence" value="ECO:0007669"/>
    <property type="project" value="TreeGrafter"/>
</dbReference>
<dbReference type="InterPro" id="IPR036661">
    <property type="entry name" value="Luciferase-like_sf"/>
</dbReference>
<proteinExistence type="predicted"/>
<dbReference type="PANTHER" id="PTHR42847">
    <property type="entry name" value="ALKANESULFONATE MONOOXYGENASE"/>
    <property type="match status" value="1"/>
</dbReference>
<dbReference type="EMBL" id="BOPF01000008">
    <property type="protein sequence ID" value="GIJ45944.1"/>
    <property type="molecule type" value="Genomic_DNA"/>
</dbReference>
<dbReference type="InterPro" id="IPR050172">
    <property type="entry name" value="SsuD_RutA_monooxygenase"/>
</dbReference>
<dbReference type="InterPro" id="IPR011251">
    <property type="entry name" value="Luciferase-like_dom"/>
</dbReference>
<dbReference type="RefSeq" id="WP_203899472.1">
    <property type="nucleotide sequence ID" value="NZ_BOPF01000008.1"/>
</dbReference>
<gene>
    <name evidence="6" type="ORF">Val02_28300</name>
</gene>
<sequence length="291" mass="31766">MRVGIVILADQPWAVARERWRRAEAYGFHHGWTYDHLGWRDLVDGPWFDAVPTLTAAATVTSTMRLGTLVASPHFRHPVHFAREVTALDDISGGRVTLGVGAGGLAGFDNDVLGVPPLSAKRRADRYVEFVELLDALLTRGRVDHRGEWYTAVDARSSPGCVQHPRVPFLVAANGPRTMRLAARLGQGWVTSGAGGSSWDDWWRGVGELSARFSDILAAAGRDPSTVERHLSVDAAPVFSLSGVDCFVDALGRARECGFTDLITHWPRESSWYAGDESVLERVAADVLPTL</sequence>
<evidence type="ECO:0000256" key="3">
    <source>
        <dbReference type="ARBA" id="ARBA00023002"/>
    </source>
</evidence>
<evidence type="ECO:0000256" key="1">
    <source>
        <dbReference type="ARBA" id="ARBA00022630"/>
    </source>
</evidence>
<keyword evidence="1" id="KW-0285">Flavoprotein</keyword>
<reference evidence="6" key="1">
    <citation type="submission" date="2021-01" db="EMBL/GenBank/DDBJ databases">
        <title>Whole genome shotgun sequence of Virgisporangium aliadipatigenens NBRC 105644.</title>
        <authorList>
            <person name="Komaki H."/>
            <person name="Tamura T."/>
        </authorList>
    </citation>
    <scope>NUCLEOTIDE SEQUENCE</scope>
    <source>
        <strain evidence="6">NBRC 105644</strain>
    </source>
</reference>
<accession>A0A8J3YIH8</accession>
<keyword evidence="7" id="KW-1185">Reference proteome</keyword>
<dbReference type="Pfam" id="PF00296">
    <property type="entry name" value="Bac_luciferase"/>
    <property type="match status" value="1"/>
</dbReference>
<comment type="caution">
    <text evidence="6">The sequence shown here is derived from an EMBL/GenBank/DDBJ whole genome shotgun (WGS) entry which is preliminary data.</text>
</comment>
<keyword evidence="4" id="KW-0503">Monooxygenase</keyword>
<evidence type="ECO:0000313" key="7">
    <source>
        <dbReference type="Proteomes" id="UP000619260"/>
    </source>
</evidence>
<dbReference type="Gene3D" id="3.20.20.30">
    <property type="entry name" value="Luciferase-like domain"/>
    <property type="match status" value="1"/>
</dbReference>
<evidence type="ECO:0000256" key="2">
    <source>
        <dbReference type="ARBA" id="ARBA00022643"/>
    </source>
</evidence>
<evidence type="ECO:0000313" key="6">
    <source>
        <dbReference type="EMBL" id="GIJ45944.1"/>
    </source>
</evidence>
<dbReference type="SUPFAM" id="SSF51679">
    <property type="entry name" value="Bacterial luciferase-like"/>
    <property type="match status" value="1"/>
</dbReference>
<name>A0A8J3YIH8_9ACTN</name>
<dbReference type="Proteomes" id="UP000619260">
    <property type="component" value="Unassembled WGS sequence"/>
</dbReference>
<organism evidence="6 7">
    <name type="scientific">Virgisporangium aliadipatigenens</name>
    <dbReference type="NCBI Taxonomy" id="741659"/>
    <lineage>
        <taxon>Bacteria</taxon>
        <taxon>Bacillati</taxon>
        <taxon>Actinomycetota</taxon>
        <taxon>Actinomycetes</taxon>
        <taxon>Micromonosporales</taxon>
        <taxon>Micromonosporaceae</taxon>
        <taxon>Virgisporangium</taxon>
    </lineage>
</organism>
<feature type="domain" description="Luciferase-like" evidence="5">
    <location>
        <begin position="1"/>
        <end position="232"/>
    </location>
</feature>
<dbReference type="AlphaFoldDB" id="A0A8J3YIH8"/>
<keyword evidence="3" id="KW-0560">Oxidoreductase</keyword>
<keyword evidence="2" id="KW-0288">FMN</keyword>
<protein>
    <submittedName>
        <fullName evidence="6">Luciferase</fullName>
    </submittedName>
</protein>
<evidence type="ECO:0000259" key="5">
    <source>
        <dbReference type="Pfam" id="PF00296"/>
    </source>
</evidence>
<dbReference type="GO" id="GO:0046306">
    <property type="term" value="P:alkanesulfonate catabolic process"/>
    <property type="evidence" value="ECO:0007669"/>
    <property type="project" value="TreeGrafter"/>
</dbReference>
<evidence type="ECO:0000256" key="4">
    <source>
        <dbReference type="ARBA" id="ARBA00023033"/>
    </source>
</evidence>